<keyword evidence="2" id="KW-0378">Hydrolase</keyword>
<reference evidence="2" key="1">
    <citation type="submission" date="2022-11" db="EMBL/GenBank/DDBJ databases">
        <authorList>
            <person name="Somphong A."/>
            <person name="Phongsopitanun W."/>
        </authorList>
    </citation>
    <scope>NUCLEOTIDE SEQUENCE</scope>
    <source>
        <strain evidence="2">Pm04-4</strain>
    </source>
</reference>
<sequence length="263" mass="28142">MTAPVVFIHGLWLHADSWLPWRELFAERGYETHAPGWPGDAGTVEATRADPSGMNGVGVEEVTDAYAKLLAGLDQPPILVGHSFGGLIAQKLLDRGLGAAAVTMSPAPIKGVRAVPFSLLRSAFPVLRSPANKGRTVALTEKQFAYGFGNALTPAESAEIYHRVAIPGPGRPLFEVSSANFTRDAPSTVDVARADRAPLLMIACGRDHTVPAVVVRAAHRLYSASRARTDLKSFPDRGHSAPLDRGWRELADTALTWIGKHAS</sequence>
<protein>
    <submittedName>
        <fullName evidence="2">Alpha/beta hydrolase</fullName>
    </submittedName>
</protein>
<dbReference type="InterPro" id="IPR050228">
    <property type="entry name" value="Carboxylesterase_BioH"/>
</dbReference>
<proteinExistence type="predicted"/>
<dbReference type="InterPro" id="IPR000073">
    <property type="entry name" value="AB_hydrolase_1"/>
</dbReference>
<name>A0ABT4AU97_9ACTN</name>
<dbReference type="GO" id="GO:0016787">
    <property type="term" value="F:hydrolase activity"/>
    <property type="evidence" value="ECO:0007669"/>
    <property type="project" value="UniProtKB-KW"/>
</dbReference>
<dbReference type="Pfam" id="PF12697">
    <property type="entry name" value="Abhydrolase_6"/>
    <property type="match status" value="1"/>
</dbReference>
<comment type="caution">
    <text evidence="2">The sequence shown here is derived from an EMBL/GenBank/DDBJ whole genome shotgun (WGS) entry which is preliminary data.</text>
</comment>
<dbReference type="RefSeq" id="WP_267561126.1">
    <property type="nucleotide sequence ID" value="NZ_JAPNTZ010000001.1"/>
</dbReference>
<dbReference type="PANTHER" id="PTHR43194:SF5">
    <property type="entry name" value="PIMELOYL-[ACYL-CARRIER PROTEIN] METHYL ESTER ESTERASE"/>
    <property type="match status" value="1"/>
</dbReference>
<evidence type="ECO:0000259" key="1">
    <source>
        <dbReference type="Pfam" id="PF12697"/>
    </source>
</evidence>
<accession>A0ABT4AU97</accession>
<dbReference type="InterPro" id="IPR029058">
    <property type="entry name" value="AB_hydrolase_fold"/>
</dbReference>
<dbReference type="Proteomes" id="UP001151002">
    <property type="component" value="Unassembled WGS sequence"/>
</dbReference>
<feature type="domain" description="AB hydrolase-1" evidence="1">
    <location>
        <begin position="5"/>
        <end position="252"/>
    </location>
</feature>
<dbReference type="PANTHER" id="PTHR43194">
    <property type="entry name" value="HYDROLASE ALPHA/BETA FOLD FAMILY"/>
    <property type="match status" value="1"/>
</dbReference>
<evidence type="ECO:0000313" key="2">
    <source>
        <dbReference type="EMBL" id="MCY1137260.1"/>
    </source>
</evidence>
<evidence type="ECO:0000313" key="3">
    <source>
        <dbReference type="Proteomes" id="UP001151002"/>
    </source>
</evidence>
<dbReference type="SUPFAM" id="SSF53474">
    <property type="entry name" value="alpha/beta-Hydrolases"/>
    <property type="match status" value="1"/>
</dbReference>
<gene>
    <name evidence="2" type="ORF">OWR29_04555</name>
</gene>
<organism evidence="2 3">
    <name type="scientific">Paractinoplanes pyxinae</name>
    <dbReference type="NCBI Taxonomy" id="2997416"/>
    <lineage>
        <taxon>Bacteria</taxon>
        <taxon>Bacillati</taxon>
        <taxon>Actinomycetota</taxon>
        <taxon>Actinomycetes</taxon>
        <taxon>Micromonosporales</taxon>
        <taxon>Micromonosporaceae</taxon>
        <taxon>Paractinoplanes</taxon>
    </lineage>
</organism>
<dbReference type="Gene3D" id="3.40.50.1820">
    <property type="entry name" value="alpha/beta hydrolase"/>
    <property type="match status" value="1"/>
</dbReference>
<keyword evidence="3" id="KW-1185">Reference proteome</keyword>
<dbReference type="EMBL" id="JAPNTZ010000001">
    <property type="protein sequence ID" value="MCY1137260.1"/>
    <property type="molecule type" value="Genomic_DNA"/>
</dbReference>